<evidence type="ECO:0000259" key="3">
    <source>
        <dbReference type="Pfam" id="PF07859"/>
    </source>
</evidence>
<evidence type="ECO:0000313" key="5">
    <source>
        <dbReference type="Proteomes" id="UP001324427"/>
    </source>
</evidence>
<dbReference type="PANTHER" id="PTHR48081:SF8">
    <property type="entry name" value="ALPHA_BETA HYDROLASE FOLD-3 DOMAIN-CONTAINING PROTEIN-RELATED"/>
    <property type="match status" value="1"/>
</dbReference>
<accession>A0AAV9JKQ1</accession>
<name>A0AAV9JKQ1_9PEZI</name>
<dbReference type="PROSITE" id="PS01173">
    <property type="entry name" value="LIPASE_GDXG_HIS"/>
    <property type="match status" value="1"/>
</dbReference>
<dbReference type="Proteomes" id="UP001324427">
    <property type="component" value="Unassembled WGS sequence"/>
</dbReference>
<dbReference type="AlphaFoldDB" id="A0AAV9JKQ1"/>
<dbReference type="SUPFAM" id="SSF53474">
    <property type="entry name" value="alpha/beta-Hydrolases"/>
    <property type="match status" value="1"/>
</dbReference>
<dbReference type="InterPro" id="IPR013094">
    <property type="entry name" value="AB_hydrolase_3"/>
</dbReference>
<sequence length="310" mass="33845">MAPSKESEALGNLFQMFSEQMPQDNNPFLARIVYDQLTTVASEATEVTYEDVKLPGNYRGPAKWVKPLHASKDHVLLFMHGGGYNFGSLTSHRMLCAHLAKASNCVALMVDYRLTPEFPYPAALDDCVAAYKWLLDQGYKAENIVTIGDSCGGGLATTVPLKAMRDGLPRPGAAVAMSPWTDKVGKDSESMKTNVQNDILSTPEGTAMLAKRYCHGGAKLDDPLISPIYADEAETKKLPPHWISCAGCDLLLNDGTRMAEKLKKAGVEVVLQVHEGQQHVMEFMAGTAPESDQSIKDIGQWVQKTVGSRR</sequence>
<comment type="similarity">
    <text evidence="1">Belongs to the 'GDXG' lipolytic enzyme family.</text>
</comment>
<evidence type="ECO:0000313" key="4">
    <source>
        <dbReference type="EMBL" id="KAK4545792.1"/>
    </source>
</evidence>
<evidence type="ECO:0000256" key="1">
    <source>
        <dbReference type="ARBA" id="ARBA00010515"/>
    </source>
</evidence>
<dbReference type="Gene3D" id="3.40.50.1820">
    <property type="entry name" value="alpha/beta hydrolase"/>
    <property type="match status" value="1"/>
</dbReference>
<gene>
    <name evidence="4" type="ORF">LTR36_002746</name>
</gene>
<dbReference type="GO" id="GO:0016787">
    <property type="term" value="F:hydrolase activity"/>
    <property type="evidence" value="ECO:0007669"/>
    <property type="project" value="UniProtKB-KW"/>
</dbReference>
<dbReference type="InterPro" id="IPR002168">
    <property type="entry name" value="Lipase_GDXG_HIS_AS"/>
</dbReference>
<keyword evidence="2" id="KW-0378">Hydrolase</keyword>
<dbReference type="InterPro" id="IPR050300">
    <property type="entry name" value="GDXG_lipolytic_enzyme"/>
</dbReference>
<dbReference type="PANTHER" id="PTHR48081">
    <property type="entry name" value="AB HYDROLASE SUPERFAMILY PROTEIN C4A8.06C"/>
    <property type="match status" value="1"/>
</dbReference>
<dbReference type="EMBL" id="JAVFHQ010000018">
    <property type="protein sequence ID" value="KAK4545792.1"/>
    <property type="molecule type" value="Genomic_DNA"/>
</dbReference>
<dbReference type="InterPro" id="IPR029058">
    <property type="entry name" value="AB_hydrolase_fold"/>
</dbReference>
<feature type="domain" description="Alpha/beta hydrolase fold-3" evidence="3">
    <location>
        <begin position="76"/>
        <end position="281"/>
    </location>
</feature>
<keyword evidence="5" id="KW-1185">Reference proteome</keyword>
<reference evidence="4 5" key="1">
    <citation type="submission" date="2021-11" db="EMBL/GenBank/DDBJ databases">
        <title>Black yeast isolated from Biological Soil Crust.</title>
        <authorList>
            <person name="Kurbessoian T."/>
        </authorList>
    </citation>
    <scope>NUCLEOTIDE SEQUENCE [LARGE SCALE GENOMIC DNA]</scope>
    <source>
        <strain evidence="4 5">CCFEE 5522</strain>
    </source>
</reference>
<organism evidence="4 5">
    <name type="scientific">Oleoguttula mirabilis</name>
    <dbReference type="NCBI Taxonomy" id="1507867"/>
    <lineage>
        <taxon>Eukaryota</taxon>
        <taxon>Fungi</taxon>
        <taxon>Dikarya</taxon>
        <taxon>Ascomycota</taxon>
        <taxon>Pezizomycotina</taxon>
        <taxon>Dothideomycetes</taxon>
        <taxon>Dothideomycetidae</taxon>
        <taxon>Mycosphaerellales</taxon>
        <taxon>Teratosphaeriaceae</taxon>
        <taxon>Oleoguttula</taxon>
    </lineage>
</organism>
<proteinExistence type="inferred from homology"/>
<evidence type="ECO:0000256" key="2">
    <source>
        <dbReference type="ARBA" id="ARBA00022801"/>
    </source>
</evidence>
<dbReference type="Pfam" id="PF07859">
    <property type="entry name" value="Abhydrolase_3"/>
    <property type="match status" value="1"/>
</dbReference>
<comment type="caution">
    <text evidence="4">The sequence shown here is derived from an EMBL/GenBank/DDBJ whole genome shotgun (WGS) entry which is preliminary data.</text>
</comment>
<protein>
    <recommendedName>
        <fullName evidence="3">Alpha/beta hydrolase fold-3 domain-containing protein</fullName>
    </recommendedName>
</protein>